<sequence>MASENSKLLNTIFSNVDMEQFKVISMCESAKEACAVLLNQHEDITALNLNEMIGSHRNFELNY</sequence>
<proteinExistence type="predicted"/>
<reference evidence="1 2" key="1">
    <citation type="journal article" date="2019" name="Genome Biol. Evol.">
        <title>Insights into the evolution of the New World diploid cottons (Gossypium, subgenus Houzingenia) based on genome sequencing.</title>
        <authorList>
            <person name="Grover C.E."/>
            <person name="Arick M.A. 2nd"/>
            <person name="Thrash A."/>
            <person name="Conover J.L."/>
            <person name="Sanders W.S."/>
            <person name="Peterson D.G."/>
            <person name="Frelichowski J.E."/>
            <person name="Scheffler J.A."/>
            <person name="Scheffler B.E."/>
            <person name="Wendel J.F."/>
        </authorList>
    </citation>
    <scope>NUCLEOTIDE SEQUENCE [LARGE SCALE GENOMIC DNA]</scope>
    <source>
        <strain evidence="1">5</strain>
        <tissue evidence="1">Leaf</tissue>
    </source>
</reference>
<name>A0A7J9BQ52_GOSGO</name>
<dbReference type="Proteomes" id="UP000593579">
    <property type="component" value="Unassembled WGS sequence"/>
</dbReference>
<organism evidence="1 2">
    <name type="scientific">Gossypium gossypioides</name>
    <name type="common">Mexican cotton</name>
    <name type="synonym">Selera gossypioides</name>
    <dbReference type="NCBI Taxonomy" id="34282"/>
    <lineage>
        <taxon>Eukaryota</taxon>
        <taxon>Viridiplantae</taxon>
        <taxon>Streptophyta</taxon>
        <taxon>Embryophyta</taxon>
        <taxon>Tracheophyta</taxon>
        <taxon>Spermatophyta</taxon>
        <taxon>Magnoliopsida</taxon>
        <taxon>eudicotyledons</taxon>
        <taxon>Gunneridae</taxon>
        <taxon>Pentapetalae</taxon>
        <taxon>rosids</taxon>
        <taxon>malvids</taxon>
        <taxon>Malvales</taxon>
        <taxon>Malvaceae</taxon>
        <taxon>Malvoideae</taxon>
        <taxon>Gossypium</taxon>
    </lineage>
</organism>
<keyword evidence="2" id="KW-1185">Reference proteome</keyword>
<dbReference type="AlphaFoldDB" id="A0A7J9BQ52"/>
<dbReference type="EMBL" id="JABEZY010000005">
    <property type="protein sequence ID" value="MBA0738304.1"/>
    <property type="molecule type" value="Genomic_DNA"/>
</dbReference>
<evidence type="ECO:0000313" key="1">
    <source>
        <dbReference type="EMBL" id="MBA0738304.1"/>
    </source>
</evidence>
<protein>
    <submittedName>
        <fullName evidence="1">Uncharacterized protein</fullName>
    </submittedName>
</protein>
<dbReference type="OrthoDB" id="1113911at2759"/>
<comment type="caution">
    <text evidence="1">The sequence shown here is derived from an EMBL/GenBank/DDBJ whole genome shotgun (WGS) entry which is preliminary data.</text>
</comment>
<gene>
    <name evidence="1" type="ORF">Gogos_011683</name>
</gene>
<evidence type="ECO:0000313" key="2">
    <source>
        <dbReference type="Proteomes" id="UP000593579"/>
    </source>
</evidence>
<accession>A0A7J9BQ52</accession>